<dbReference type="InterPro" id="IPR014036">
    <property type="entry name" value="DeoR-like_C"/>
</dbReference>
<keyword evidence="2" id="KW-0804">Transcription</keyword>
<dbReference type="InterPro" id="IPR001034">
    <property type="entry name" value="DeoR_HTH"/>
</dbReference>
<organism evidence="4">
    <name type="scientific">Anaerolinea thermolimosa</name>
    <dbReference type="NCBI Taxonomy" id="229919"/>
    <lineage>
        <taxon>Bacteria</taxon>
        <taxon>Bacillati</taxon>
        <taxon>Chloroflexota</taxon>
        <taxon>Anaerolineae</taxon>
        <taxon>Anaerolineales</taxon>
        <taxon>Anaerolineaceae</taxon>
        <taxon>Anaerolinea</taxon>
    </lineage>
</organism>
<dbReference type="PRINTS" id="PR00037">
    <property type="entry name" value="HTHLACR"/>
</dbReference>
<comment type="caution">
    <text evidence="4">The sequence shown here is derived from an EMBL/GenBank/DDBJ whole genome shotgun (WGS) entry which is preliminary data.</text>
</comment>
<reference evidence="4" key="1">
    <citation type="journal article" date="2020" name="mSystems">
        <title>Genome- and Community-Level Interaction Insights into Carbon Utilization and Element Cycling Functions of Hydrothermarchaeota in Hydrothermal Sediment.</title>
        <authorList>
            <person name="Zhou Z."/>
            <person name="Liu Y."/>
            <person name="Xu W."/>
            <person name="Pan J."/>
            <person name="Luo Z.H."/>
            <person name="Li M."/>
        </authorList>
    </citation>
    <scope>NUCLEOTIDE SEQUENCE [LARGE SCALE GENOMIC DNA]</scope>
    <source>
        <strain evidence="4">SpSt-573</strain>
    </source>
</reference>
<evidence type="ECO:0000259" key="3">
    <source>
        <dbReference type="PROSITE" id="PS51000"/>
    </source>
</evidence>
<gene>
    <name evidence="4" type="ORF">ENT37_03595</name>
</gene>
<accession>A0A7C4KHY8</accession>
<evidence type="ECO:0000313" key="4">
    <source>
        <dbReference type="EMBL" id="HGS20937.1"/>
    </source>
</evidence>
<dbReference type="InterPro" id="IPR036390">
    <property type="entry name" value="WH_DNA-bd_sf"/>
</dbReference>
<proteinExistence type="predicted"/>
<feature type="domain" description="HTH deoR-type" evidence="3">
    <location>
        <begin position="11"/>
        <end position="68"/>
    </location>
</feature>
<dbReference type="EMBL" id="DSYK01000186">
    <property type="protein sequence ID" value="HGS20937.1"/>
    <property type="molecule type" value="Genomic_DNA"/>
</dbReference>
<dbReference type="Gene3D" id="1.10.10.10">
    <property type="entry name" value="Winged helix-like DNA-binding domain superfamily/Winged helix DNA-binding domain"/>
    <property type="match status" value="1"/>
</dbReference>
<dbReference type="PANTHER" id="PTHR30363:SF44">
    <property type="entry name" value="AGA OPERON TRANSCRIPTIONAL REPRESSOR-RELATED"/>
    <property type="match status" value="1"/>
</dbReference>
<dbReference type="Gene3D" id="3.40.50.1360">
    <property type="match status" value="1"/>
</dbReference>
<sequence>MLKNIEVNMPAEARRLQIIDLLERSGLGVVSVRDLARRFHVSEMTIRRDLDWLEEHSVLTRVHGGAVALQKEEEKPFGDRLQESNPQKISIGWVAAKLVQDGDRIILDAGTTTQQVARNLHRHSSLTVITNNIPIAHELAAFHQIETILLGGVIKHQELCTVGPSVKQELSVLSADKCFLSAAGFNLRHGITDSDMREVEVKQAMIQAAAEVILVADSSKYGLTKLVRIAPLQAVSKIVTDDLLQPEVMAELEAAGIEVITAERLARQNPAVSSSMVDQVA</sequence>
<dbReference type="InterPro" id="IPR050313">
    <property type="entry name" value="Carb_Metab_HTH_regulators"/>
</dbReference>
<dbReference type="SMART" id="SM01134">
    <property type="entry name" value="DeoRC"/>
    <property type="match status" value="1"/>
</dbReference>
<name>A0A7C4KHY8_9CHLR</name>
<dbReference type="PROSITE" id="PS51000">
    <property type="entry name" value="HTH_DEOR_2"/>
    <property type="match status" value="1"/>
</dbReference>
<dbReference type="GO" id="GO:0003700">
    <property type="term" value="F:DNA-binding transcription factor activity"/>
    <property type="evidence" value="ECO:0007669"/>
    <property type="project" value="InterPro"/>
</dbReference>
<dbReference type="SMART" id="SM00420">
    <property type="entry name" value="HTH_DEOR"/>
    <property type="match status" value="1"/>
</dbReference>
<dbReference type="Pfam" id="PF08220">
    <property type="entry name" value="HTH_DeoR"/>
    <property type="match status" value="1"/>
</dbReference>
<evidence type="ECO:0000256" key="1">
    <source>
        <dbReference type="ARBA" id="ARBA00023015"/>
    </source>
</evidence>
<dbReference type="PANTHER" id="PTHR30363">
    <property type="entry name" value="HTH-TYPE TRANSCRIPTIONAL REGULATOR SRLR-RELATED"/>
    <property type="match status" value="1"/>
</dbReference>
<dbReference type="InterPro" id="IPR036388">
    <property type="entry name" value="WH-like_DNA-bd_sf"/>
</dbReference>
<evidence type="ECO:0000256" key="2">
    <source>
        <dbReference type="ARBA" id="ARBA00023163"/>
    </source>
</evidence>
<dbReference type="SUPFAM" id="SSF100950">
    <property type="entry name" value="NagB/RpiA/CoA transferase-like"/>
    <property type="match status" value="1"/>
</dbReference>
<dbReference type="AlphaFoldDB" id="A0A7C4KHY8"/>
<dbReference type="Pfam" id="PF00455">
    <property type="entry name" value="DeoRC"/>
    <property type="match status" value="1"/>
</dbReference>
<protein>
    <submittedName>
        <fullName evidence="4">DeoR/GlpR transcriptional regulator</fullName>
    </submittedName>
</protein>
<keyword evidence="1" id="KW-0805">Transcription regulation</keyword>
<dbReference type="InterPro" id="IPR037171">
    <property type="entry name" value="NagB/RpiA_transferase-like"/>
</dbReference>
<dbReference type="SUPFAM" id="SSF46785">
    <property type="entry name" value="Winged helix' DNA-binding domain"/>
    <property type="match status" value="1"/>
</dbReference>